<feature type="signal peptide" evidence="1">
    <location>
        <begin position="1"/>
        <end position="27"/>
    </location>
</feature>
<evidence type="ECO:0000313" key="2">
    <source>
        <dbReference type="EMBL" id="KAK1637592.1"/>
    </source>
</evidence>
<comment type="caution">
    <text evidence="2">The sequence shown here is derived from an EMBL/GenBank/DDBJ whole genome shotgun (WGS) entry which is preliminary data.</text>
</comment>
<evidence type="ECO:0008006" key="4">
    <source>
        <dbReference type="Google" id="ProtNLM"/>
    </source>
</evidence>
<dbReference type="AlphaFoldDB" id="A0AAI9ZVY2"/>
<protein>
    <recommendedName>
        <fullName evidence="4">Secreted protein</fullName>
    </recommendedName>
</protein>
<reference evidence="2" key="1">
    <citation type="submission" date="2021-06" db="EMBL/GenBank/DDBJ databases">
        <title>Comparative genomics, transcriptomics and evolutionary studies reveal genomic signatures of adaptation to plant cell wall in hemibiotrophic fungi.</title>
        <authorList>
            <consortium name="DOE Joint Genome Institute"/>
            <person name="Baroncelli R."/>
            <person name="Diaz J.F."/>
            <person name="Benocci T."/>
            <person name="Peng M."/>
            <person name="Battaglia E."/>
            <person name="Haridas S."/>
            <person name="Andreopoulos W."/>
            <person name="Labutti K."/>
            <person name="Pangilinan J."/>
            <person name="Floch G.L."/>
            <person name="Makela M.R."/>
            <person name="Henrissat B."/>
            <person name="Grigoriev I.V."/>
            <person name="Crouch J.A."/>
            <person name="De Vries R.P."/>
            <person name="Sukno S.A."/>
            <person name="Thon M.R."/>
        </authorList>
    </citation>
    <scope>NUCLEOTIDE SEQUENCE</scope>
    <source>
        <strain evidence="2">CBS 102054</strain>
    </source>
</reference>
<gene>
    <name evidence="2" type="ORF">BDP81DRAFT_425545</name>
</gene>
<sequence>MPTCCVPSRCFRRWYSVLFWTFPEVSCASHAIPVVVPHPPSQKAINVFQSSRHHEFPFLLFMLMRFSLGAWSCAARGSRERGH</sequence>
<dbReference type="Proteomes" id="UP001243989">
    <property type="component" value="Unassembled WGS sequence"/>
</dbReference>
<keyword evidence="3" id="KW-1185">Reference proteome</keyword>
<proteinExistence type="predicted"/>
<accession>A0AAI9ZVY2</accession>
<dbReference type="RefSeq" id="XP_060446199.1">
    <property type="nucleotide sequence ID" value="XM_060590229.1"/>
</dbReference>
<keyword evidence="1" id="KW-0732">Signal</keyword>
<dbReference type="EMBL" id="JAHMHQ010000008">
    <property type="protein sequence ID" value="KAK1637592.1"/>
    <property type="molecule type" value="Genomic_DNA"/>
</dbReference>
<evidence type="ECO:0000256" key="1">
    <source>
        <dbReference type="SAM" id="SignalP"/>
    </source>
</evidence>
<name>A0AAI9ZVY2_9PEZI</name>
<evidence type="ECO:0000313" key="3">
    <source>
        <dbReference type="Proteomes" id="UP001243989"/>
    </source>
</evidence>
<dbReference type="GeneID" id="85475091"/>
<feature type="chain" id="PRO_5042537552" description="Secreted protein" evidence="1">
    <location>
        <begin position="28"/>
        <end position="83"/>
    </location>
</feature>
<feature type="non-terminal residue" evidence="2">
    <location>
        <position position="83"/>
    </location>
</feature>
<organism evidence="2 3">
    <name type="scientific">Colletotrichum phormii</name>
    <dbReference type="NCBI Taxonomy" id="359342"/>
    <lineage>
        <taxon>Eukaryota</taxon>
        <taxon>Fungi</taxon>
        <taxon>Dikarya</taxon>
        <taxon>Ascomycota</taxon>
        <taxon>Pezizomycotina</taxon>
        <taxon>Sordariomycetes</taxon>
        <taxon>Hypocreomycetidae</taxon>
        <taxon>Glomerellales</taxon>
        <taxon>Glomerellaceae</taxon>
        <taxon>Colletotrichum</taxon>
        <taxon>Colletotrichum acutatum species complex</taxon>
    </lineage>
</organism>